<dbReference type="AlphaFoldDB" id="A0A2W5TM82"/>
<evidence type="ECO:0000256" key="2">
    <source>
        <dbReference type="SAM" id="SignalP"/>
    </source>
</evidence>
<evidence type="ECO:0000256" key="1">
    <source>
        <dbReference type="SAM" id="MobiDB-lite"/>
    </source>
</evidence>
<dbReference type="Proteomes" id="UP000248975">
    <property type="component" value="Unassembled WGS sequence"/>
</dbReference>
<accession>A0A2W5TM82</accession>
<proteinExistence type="predicted"/>
<protein>
    <submittedName>
        <fullName evidence="3">Uncharacterized protein</fullName>
    </submittedName>
</protein>
<feature type="compositionally biased region" description="Low complexity" evidence="1">
    <location>
        <begin position="154"/>
        <end position="165"/>
    </location>
</feature>
<feature type="chain" id="PRO_5015873264" evidence="2">
    <location>
        <begin position="22"/>
        <end position="189"/>
    </location>
</feature>
<keyword evidence="2" id="KW-0732">Signal</keyword>
<name>A0A2W5TM82_CERSP</name>
<sequence length="189" mass="20410">MRSSIFAVGLLVFALSTPAFADHAHRVDNRKCQQMGFRQGTRDFSNCLLQLETNRANQQAAQARAQGQRDAASIQARAAKDAADQDAWDARTGQGKYANRSQQGSFIPQQVVQEGSTQPPPKFDRNGNPNYDEDGNYIGGNGLGTLVDSPDNQPQPADPAQDVADMIQQDSDNIENSICAEADPNAGCN</sequence>
<dbReference type="EMBL" id="QFQS01000003">
    <property type="protein sequence ID" value="PZQ96837.1"/>
    <property type="molecule type" value="Genomic_DNA"/>
</dbReference>
<comment type="caution">
    <text evidence="3">The sequence shown here is derived from an EMBL/GenBank/DDBJ whole genome shotgun (WGS) entry which is preliminary data.</text>
</comment>
<feature type="signal peptide" evidence="2">
    <location>
        <begin position="1"/>
        <end position="21"/>
    </location>
</feature>
<reference evidence="3 4" key="1">
    <citation type="submission" date="2017-08" db="EMBL/GenBank/DDBJ databases">
        <title>Infants hospitalized years apart are colonized by the same room-sourced microbial strains.</title>
        <authorList>
            <person name="Brooks B."/>
            <person name="Olm M.R."/>
            <person name="Firek B.A."/>
            <person name="Baker R."/>
            <person name="Thomas B.C."/>
            <person name="Morowitz M.J."/>
            <person name="Banfield J.F."/>
        </authorList>
    </citation>
    <scope>NUCLEOTIDE SEQUENCE [LARGE SCALE GENOMIC DNA]</scope>
    <source>
        <strain evidence="3">S2_003_000_R2_11</strain>
    </source>
</reference>
<feature type="region of interest" description="Disordered" evidence="1">
    <location>
        <begin position="113"/>
        <end position="189"/>
    </location>
</feature>
<evidence type="ECO:0000313" key="3">
    <source>
        <dbReference type="EMBL" id="PZQ96837.1"/>
    </source>
</evidence>
<gene>
    <name evidence="3" type="ORF">DI533_14795</name>
</gene>
<organism evidence="3 4">
    <name type="scientific">Cereibacter sphaeroides</name>
    <name type="common">Rhodobacter sphaeroides</name>
    <dbReference type="NCBI Taxonomy" id="1063"/>
    <lineage>
        <taxon>Bacteria</taxon>
        <taxon>Pseudomonadati</taxon>
        <taxon>Pseudomonadota</taxon>
        <taxon>Alphaproteobacteria</taxon>
        <taxon>Rhodobacterales</taxon>
        <taxon>Paracoccaceae</taxon>
        <taxon>Cereibacter</taxon>
    </lineage>
</organism>
<evidence type="ECO:0000313" key="4">
    <source>
        <dbReference type="Proteomes" id="UP000248975"/>
    </source>
</evidence>